<dbReference type="Proteomes" id="UP000676456">
    <property type="component" value="Unassembled WGS sequence"/>
</dbReference>
<reference evidence="2 3" key="1">
    <citation type="submission" date="2021-05" db="EMBL/GenBank/DDBJ databases">
        <title>Novel Bacillus species.</title>
        <authorList>
            <person name="Liu G."/>
        </authorList>
    </citation>
    <scope>NUCLEOTIDE SEQUENCE [LARGE SCALE GENOMIC DNA]</scope>
    <source>
        <strain evidence="2 3">FJAT-49682</strain>
    </source>
</reference>
<dbReference type="Gene3D" id="3.40.50.720">
    <property type="entry name" value="NAD(P)-binding Rossmann-like Domain"/>
    <property type="match status" value="1"/>
</dbReference>
<dbReference type="AlphaFoldDB" id="A0A942UT25"/>
<dbReference type="RefSeq" id="WP_213099592.1">
    <property type="nucleotide sequence ID" value="NZ_JAGYPH010000004.1"/>
</dbReference>
<keyword evidence="3" id="KW-1185">Reference proteome</keyword>
<gene>
    <name evidence="2" type="ORF">KHA91_17655</name>
</gene>
<comment type="caution">
    <text evidence="2">The sequence shown here is derived from an EMBL/GenBank/DDBJ whole genome shotgun (WGS) entry which is preliminary data.</text>
</comment>
<dbReference type="EMBL" id="JAGYPN010000004">
    <property type="protein sequence ID" value="MBS4224538.1"/>
    <property type="molecule type" value="Genomic_DNA"/>
</dbReference>
<protein>
    <submittedName>
        <fullName evidence="2">SDR family oxidoreductase</fullName>
    </submittedName>
</protein>
<accession>A0A942UT25</accession>
<dbReference type="InterPro" id="IPR036291">
    <property type="entry name" value="NAD(P)-bd_dom_sf"/>
</dbReference>
<dbReference type="PANTHER" id="PTHR43000">
    <property type="entry name" value="DTDP-D-GLUCOSE 4,6-DEHYDRATASE-RELATED"/>
    <property type="match status" value="1"/>
</dbReference>
<dbReference type="SUPFAM" id="SSF51735">
    <property type="entry name" value="NAD(P)-binding Rossmann-fold domains"/>
    <property type="match status" value="1"/>
</dbReference>
<feature type="domain" description="Thioester reductase (TE)" evidence="1">
    <location>
        <begin position="5"/>
        <end position="241"/>
    </location>
</feature>
<dbReference type="InterPro" id="IPR013120">
    <property type="entry name" value="FAR_NAD-bd"/>
</dbReference>
<evidence type="ECO:0000259" key="1">
    <source>
        <dbReference type="Pfam" id="PF07993"/>
    </source>
</evidence>
<proteinExistence type="predicted"/>
<organism evidence="2 3">
    <name type="scientific">Lederbergia citrea</name>
    <dbReference type="NCBI Taxonomy" id="2833581"/>
    <lineage>
        <taxon>Bacteria</taxon>
        <taxon>Bacillati</taxon>
        <taxon>Bacillota</taxon>
        <taxon>Bacilli</taxon>
        <taxon>Bacillales</taxon>
        <taxon>Bacillaceae</taxon>
        <taxon>Lederbergia</taxon>
    </lineage>
</organism>
<name>A0A942UT25_9BACI</name>
<evidence type="ECO:0000313" key="3">
    <source>
        <dbReference type="Proteomes" id="UP000676456"/>
    </source>
</evidence>
<dbReference type="Pfam" id="PF07993">
    <property type="entry name" value="NAD_binding_4"/>
    <property type="match status" value="1"/>
</dbReference>
<evidence type="ECO:0000313" key="2">
    <source>
        <dbReference type="EMBL" id="MBS4224538.1"/>
    </source>
</evidence>
<sequence length="361" mass="41413">MSIFLTGAAGFLGGKLLRNLLSETKHHLYILVRDIDKAKRLIDTFPPNEKNRIHLLKGDITQPFCGLTEYEIESLTGKIHIFYHLAALVKFDLDLYEEIFAVNYDGTYNALELANSMNTEKFFYVSTAYTVGKMQYGIEELYSPDCEYHNPYEESKVKSEHLAFSYANEMDISIFRPSIIVGDSETGEADSKFTLYGFMRALDIFKRRVMRNEDSMQKTYYVAGNKEGTSNFVPVNYVADILSLAVSKAEANTIYNIINPEPASNFEIMSMIKKALQFDQLFITQSQELHELSDDELKLNEMIQVFNPYLKSNIVFEDANTQKLIKDSKINHLQLESNTLQMIIDAYFGIQQEEIENVPQS</sequence>